<dbReference type="OMA" id="HIIARIE"/>
<proteinExistence type="predicted"/>
<dbReference type="GO" id="GO:0032153">
    <property type="term" value="C:cell division site"/>
    <property type="evidence" value="ECO:0007669"/>
    <property type="project" value="TreeGrafter"/>
</dbReference>
<dbReference type="GO" id="GO:0005634">
    <property type="term" value="C:nucleus"/>
    <property type="evidence" value="ECO:0007669"/>
    <property type="project" value="TreeGrafter"/>
</dbReference>
<name>A0A139ATA5_GONPJ</name>
<accession>A0A139ATA5</accession>
<dbReference type="InterPro" id="IPR036322">
    <property type="entry name" value="WD40_repeat_dom_sf"/>
</dbReference>
<gene>
    <name evidence="5" type="ORF">M427DRAFT_152229</name>
</gene>
<dbReference type="InterPro" id="IPR051362">
    <property type="entry name" value="WD_repeat_creC_regulators"/>
</dbReference>
<dbReference type="Gene3D" id="2.130.10.10">
    <property type="entry name" value="YVTN repeat-like/Quinoprotein amine dehydrogenase"/>
    <property type="match status" value="1"/>
</dbReference>
<keyword evidence="1 3" id="KW-0853">WD repeat</keyword>
<feature type="compositionally biased region" description="Basic and acidic residues" evidence="4">
    <location>
        <begin position="445"/>
        <end position="454"/>
    </location>
</feature>
<protein>
    <submittedName>
        <fullName evidence="5">WD40 repeat-like protein</fullName>
    </submittedName>
</protein>
<dbReference type="OrthoDB" id="3367at2759"/>
<dbReference type="PROSITE" id="PS50082">
    <property type="entry name" value="WD_REPEATS_2"/>
    <property type="match status" value="1"/>
</dbReference>
<feature type="region of interest" description="Disordered" evidence="4">
    <location>
        <begin position="1"/>
        <end position="20"/>
    </location>
</feature>
<dbReference type="GO" id="GO:0045013">
    <property type="term" value="P:carbon catabolite repression of transcription"/>
    <property type="evidence" value="ECO:0007669"/>
    <property type="project" value="TreeGrafter"/>
</dbReference>
<dbReference type="GO" id="GO:0051286">
    <property type="term" value="C:cell tip"/>
    <property type="evidence" value="ECO:0007669"/>
    <property type="project" value="TreeGrafter"/>
</dbReference>
<organism evidence="5 6">
    <name type="scientific">Gonapodya prolifera (strain JEL478)</name>
    <name type="common">Monoblepharis prolifera</name>
    <dbReference type="NCBI Taxonomy" id="1344416"/>
    <lineage>
        <taxon>Eukaryota</taxon>
        <taxon>Fungi</taxon>
        <taxon>Fungi incertae sedis</taxon>
        <taxon>Chytridiomycota</taxon>
        <taxon>Chytridiomycota incertae sedis</taxon>
        <taxon>Monoblepharidomycetes</taxon>
        <taxon>Monoblepharidales</taxon>
        <taxon>Gonapodyaceae</taxon>
        <taxon>Gonapodya</taxon>
    </lineage>
</organism>
<evidence type="ECO:0000256" key="3">
    <source>
        <dbReference type="PROSITE-ProRule" id="PRU00221"/>
    </source>
</evidence>
<evidence type="ECO:0000256" key="2">
    <source>
        <dbReference type="ARBA" id="ARBA00022737"/>
    </source>
</evidence>
<evidence type="ECO:0000256" key="4">
    <source>
        <dbReference type="SAM" id="MobiDB-lite"/>
    </source>
</evidence>
<feature type="region of interest" description="Disordered" evidence="4">
    <location>
        <begin position="105"/>
        <end position="127"/>
    </location>
</feature>
<dbReference type="Proteomes" id="UP000070544">
    <property type="component" value="Unassembled WGS sequence"/>
</dbReference>
<feature type="repeat" description="WD" evidence="3">
    <location>
        <begin position="351"/>
        <end position="385"/>
    </location>
</feature>
<dbReference type="PROSITE" id="PS50294">
    <property type="entry name" value="WD_REPEATS_REGION"/>
    <property type="match status" value="1"/>
</dbReference>
<dbReference type="EMBL" id="KQ965737">
    <property type="protein sequence ID" value="KXS19735.1"/>
    <property type="molecule type" value="Genomic_DNA"/>
</dbReference>
<reference evidence="5 6" key="1">
    <citation type="journal article" date="2015" name="Genome Biol. Evol.">
        <title>Phylogenomic analyses indicate that early fungi evolved digesting cell walls of algal ancestors of land plants.</title>
        <authorList>
            <person name="Chang Y."/>
            <person name="Wang S."/>
            <person name="Sekimoto S."/>
            <person name="Aerts A.L."/>
            <person name="Choi C."/>
            <person name="Clum A."/>
            <person name="LaButti K.M."/>
            <person name="Lindquist E.A."/>
            <person name="Yee Ngan C."/>
            <person name="Ohm R.A."/>
            <person name="Salamov A.A."/>
            <person name="Grigoriev I.V."/>
            <person name="Spatafora J.W."/>
            <person name="Berbee M.L."/>
        </authorList>
    </citation>
    <scope>NUCLEOTIDE SEQUENCE [LARGE SCALE GENOMIC DNA]</scope>
    <source>
        <strain evidence="5 6">JEL478</strain>
    </source>
</reference>
<sequence>MSSPTKDRETGPPTFSTPEGSYVLRDDIHYELSANPFIGTHFHIIARIELPASEKATQSRPIEGLPTPGKFTEVAILPDTSAGDKVDRGTMVFFADAKTSPVARRKSSRLGGLLGGNKGSSSTGPPTTMVSPPAFKDFVSKVIVNENVGQIMTDAMESIFLNVGKTFLWVNYSCQPKDPLTCLYFKDSYPTCHDVNALTRDTLDVVIGFNTGDVLWYSAITGKYIRLNRGGSIISAAVTCIKWMPGSDTTFFAGYDDGTLIVYDKERDDAEKFTPSGPGEDEWDKSQMYAHKWEGKREKFLKHNPVAWYKISRKPITDIAFSPDCQHIAVVCLDGYLKIMEYHTERLVDSYKSYFGGFTCVNWSPDGKLIITGGHDDLVTIWQFRGRILARCQGHSSWVTRVAFDPYRCTDRNYRFGSVGEDARLLLWDFGMHSLYRPRGPKSRQRAEAERKSTFGDSPGATVHQAPPRSEVPIIVPTVSKHVHGDPTCGLVFRDDAIVTSCRQGLVKIWSRPKE</sequence>
<dbReference type="PANTHER" id="PTHR14107">
    <property type="entry name" value="WD REPEAT PROTEIN"/>
    <property type="match status" value="1"/>
</dbReference>
<evidence type="ECO:0000313" key="6">
    <source>
        <dbReference type="Proteomes" id="UP000070544"/>
    </source>
</evidence>
<keyword evidence="2" id="KW-0677">Repeat</keyword>
<dbReference type="PANTHER" id="PTHR14107:SF16">
    <property type="entry name" value="AT02583P"/>
    <property type="match status" value="1"/>
</dbReference>
<evidence type="ECO:0000256" key="1">
    <source>
        <dbReference type="ARBA" id="ARBA00022574"/>
    </source>
</evidence>
<dbReference type="STRING" id="1344416.A0A139ATA5"/>
<feature type="region of interest" description="Disordered" evidence="4">
    <location>
        <begin position="439"/>
        <end position="471"/>
    </location>
</feature>
<keyword evidence="6" id="KW-1185">Reference proteome</keyword>
<dbReference type="InterPro" id="IPR015943">
    <property type="entry name" value="WD40/YVTN_repeat-like_dom_sf"/>
</dbReference>
<dbReference type="SUPFAM" id="SSF50978">
    <property type="entry name" value="WD40 repeat-like"/>
    <property type="match status" value="1"/>
</dbReference>
<dbReference type="SMART" id="SM00320">
    <property type="entry name" value="WD40"/>
    <property type="match status" value="5"/>
</dbReference>
<dbReference type="AlphaFoldDB" id="A0A139ATA5"/>
<feature type="compositionally biased region" description="Basic and acidic residues" evidence="4">
    <location>
        <begin position="1"/>
        <end position="10"/>
    </location>
</feature>
<dbReference type="Pfam" id="PF00400">
    <property type="entry name" value="WD40"/>
    <property type="match status" value="4"/>
</dbReference>
<dbReference type="InterPro" id="IPR001680">
    <property type="entry name" value="WD40_rpt"/>
</dbReference>
<evidence type="ECO:0000313" key="5">
    <source>
        <dbReference type="EMBL" id="KXS19735.1"/>
    </source>
</evidence>